<feature type="binding site" evidence="14">
    <location>
        <position position="70"/>
    </location>
    <ligand>
        <name>Ni(2+)</name>
        <dbReference type="ChEBI" id="CHEBI:49786"/>
    </ligand>
</feature>
<evidence type="ECO:0000256" key="10">
    <source>
        <dbReference type="ARBA" id="ARBA00040803"/>
    </source>
</evidence>
<evidence type="ECO:0000256" key="2">
    <source>
        <dbReference type="ARBA" id="ARBA00004202"/>
    </source>
</evidence>
<dbReference type="InterPro" id="IPR001501">
    <property type="entry name" value="Ni-dep_hyd_lsu"/>
</dbReference>
<comment type="subunit">
    <text evidence="4">Heterodimer of a large and a small subunit.</text>
</comment>
<dbReference type="PANTHER" id="PTHR42958:SF2">
    <property type="entry name" value="UPTAKE HYDROGENASE LARGE SUBUNIT"/>
    <property type="match status" value="1"/>
</dbReference>
<comment type="subcellular location">
    <subcellularLocation>
        <location evidence="2">Cell membrane</location>
        <topology evidence="2">Peripheral membrane protein</topology>
    </subcellularLocation>
</comment>
<feature type="binding site" evidence="14">
    <location>
        <position position="619"/>
    </location>
    <ligand>
        <name>Mg(2+)</name>
        <dbReference type="ChEBI" id="CHEBI:18420"/>
    </ligand>
</feature>
<gene>
    <name evidence="16" type="primary">hyaL</name>
    <name evidence="16" type="ORF">LMG27198_24340</name>
</gene>
<dbReference type="GO" id="GO:0033748">
    <property type="term" value="F:hydrogenase (acceptor) activity"/>
    <property type="evidence" value="ECO:0007669"/>
    <property type="project" value="UniProtKB-EC"/>
</dbReference>
<dbReference type="SUPFAM" id="SSF56762">
    <property type="entry name" value="HydB/Nqo4-like"/>
    <property type="match status" value="1"/>
</dbReference>
<proteinExistence type="inferred from homology"/>
<evidence type="ECO:0000256" key="3">
    <source>
        <dbReference type="ARBA" id="ARBA00009292"/>
    </source>
</evidence>
<evidence type="ECO:0000256" key="5">
    <source>
        <dbReference type="ARBA" id="ARBA00012082"/>
    </source>
</evidence>
<keyword evidence="6 14" id="KW-0533">Nickel</keyword>
<evidence type="ECO:0000256" key="14">
    <source>
        <dbReference type="PIRSR" id="PIRSR601501-1"/>
    </source>
</evidence>
<dbReference type="GO" id="GO:0016151">
    <property type="term" value="F:nickel cation binding"/>
    <property type="evidence" value="ECO:0007669"/>
    <property type="project" value="InterPro"/>
</dbReference>
<evidence type="ECO:0000256" key="8">
    <source>
        <dbReference type="ARBA" id="ARBA00023002"/>
    </source>
</evidence>
<evidence type="ECO:0000256" key="6">
    <source>
        <dbReference type="ARBA" id="ARBA00022596"/>
    </source>
</evidence>
<accession>A0A9W6LSF4</accession>
<evidence type="ECO:0000313" key="17">
    <source>
        <dbReference type="Proteomes" id="UP001144323"/>
    </source>
</evidence>
<dbReference type="Proteomes" id="UP001144323">
    <property type="component" value="Unassembled WGS sequence"/>
</dbReference>
<dbReference type="PROSITE" id="PS00507">
    <property type="entry name" value="NI_HGENASE_L_1"/>
    <property type="match status" value="1"/>
</dbReference>
<comment type="caution">
    <text evidence="16">The sequence shown here is derived from an EMBL/GenBank/DDBJ whole genome shotgun (WGS) entry which is preliminary data.</text>
</comment>
<dbReference type="InterPro" id="IPR018194">
    <property type="entry name" value="Ni-dep_hyd_lsu_Ni_BS"/>
</dbReference>
<feature type="binding site" evidence="14">
    <location>
        <position position="70"/>
    </location>
    <ligand>
        <name>Fe cation</name>
        <dbReference type="ChEBI" id="CHEBI:24875"/>
    </ligand>
</feature>
<dbReference type="Pfam" id="PF00374">
    <property type="entry name" value="NiFeSe_Hases"/>
    <property type="match status" value="1"/>
</dbReference>
<feature type="binding site" evidence="14">
    <location>
        <position position="48"/>
    </location>
    <ligand>
        <name>Mg(2+)</name>
        <dbReference type="ChEBI" id="CHEBI:18420"/>
    </ligand>
</feature>
<dbReference type="EMBL" id="BSEC01000001">
    <property type="protein sequence ID" value="GLI93442.1"/>
    <property type="molecule type" value="Genomic_DNA"/>
</dbReference>
<keyword evidence="14" id="KW-0460">Magnesium</keyword>
<evidence type="ECO:0000256" key="7">
    <source>
        <dbReference type="ARBA" id="ARBA00022723"/>
    </source>
</evidence>
<dbReference type="AlphaFoldDB" id="A0A9W6LSF4"/>
<sequence>MTDPNVIIDPVTRIEGHLRIQAYATPAGDGGTIGADVLVASTMVRGVEKILQGRDPRDAWAFTQRICGVCTVVHGLTSVRAVEAAANIKVPKNADYIRNMMIGAQYVHDHVMHFYHLHALDWVDVVSALTASSSETAALAVKNNPTYKPNNGALPTAAYFDSIKNALNSGLVSRGQLGFFSNGYWGHPAYKLSPAENLLLLSHYLEALTWAREVVKLHAIFGGKDPHPNVVVGGMPCSISTNTGSISERAGGTSLNTAGLTIAKNAVLKMQQFVDQVYAPDVRLLALRYSDWAKIGKTTGNFLSFGEFPDPTRVKTELTDGAIDYPDGYILPQNVITSPNLKTLVGFDQSKVTENITHSWYSGSDGVHPSAATTDFNYTGPAPDPEISGKPYMLDPAVKYSWIKSPRYNGKAMEVGPLAHILIMYARSLTTKALPTDKLVKYYVDRWWSGSTASGGLGLAYEDLNSTMGRIFCRMLETKIIADQMAGRPAVSAAGVTSFTGWYNQYYANRTGKYFNPTAFAKLASYATLPDKVGFGFTEAPRGALGHWVKISRSTGMIENYQCIVASQWNAGPRDGASPPNPGPYETALMGHKLARLNQPLEVLRTIHSFDPCIGCAVHILDPEGKPLVEVDINHATRC</sequence>
<evidence type="ECO:0000256" key="13">
    <source>
        <dbReference type="ARBA" id="ARBA00048757"/>
    </source>
</evidence>
<feature type="binding site" evidence="14">
    <location>
        <position position="67"/>
    </location>
    <ligand>
        <name>Ni(2+)</name>
        <dbReference type="ChEBI" id="CHEBI:49786"/>
    </ligand>
</feature>
<dbReference type="GO" id="GO:0008901">
    <property type="term" value="F:ferredoxin hydrogenase activity"/>
    <property type="evidence" value="ECO:0007669"/>
    <property type="project" value="InterPro"/>
</dbReference>
<dbReference type="GO" id="GO:0005886">
    <property type="term" value="C:plasma membrane"/>
    <property type="evidence" value="ECO:0007669"/>
    <property type="project" value="UniProtKB-SubCell"/>
</dbReference>
<protein>
    <recommendedName>
        <fullName evidence="10">Uptake hydrogenase large subunit</fullName>
        <ecNumber evidence="5">1.12.99.6</ecNumber>
    </recommendedName>
    <alternativeName>
        <fullName evidence="12">Hydrogenlyase</fullName>
    </alternativeName>
    <alternativeName>
        <fullName evidence="11">Membrane-bound hydrogenase large subunit</fullName>
    </alternativeName>
</protein>
<evidence type="ECO:0000256" key="11">
    <source>
        <dbReference type="ARBA" id="ARBA00041237"/>
    </source>
</evidence>
<evidence type="ECO:0000256" key="4">
    <source>
        <dbReference type="ARBA" id="ARBA00011771"/>
    </source>
</evidence>
<dbReference type="RefSeq" id="WP_281803250.1">
    <property type="nucleotide sequence ID" value="NZ_BSEC01000001.1"/>
</dbReference>
<evidence type="ECO:0000256" key="15">
    <source>
        <dbReference type="RuleBase" id="RU003896"/>
    </source>
</evidence>
<evidence type="ECO:0000313" key="16">
    <source>
        <dbReference type="EMBL" id="GLI93442.1"/>
    </source>
</evidence>
<dbReference type="Gene3D" id="1.10.645.10">
    <property type="entry name" value="Cytochrome-c3 Hydrogenase, chain B"/>
    <property type="match status" value="1"/>
</dbReference>
<reference evidence="16" key="1">
    <citation type="journal article" date="2023" name="Int. J. Syst. Evol. Microbiol.">
        <title>Methylocystis iwaonis sp. nov., a type II methane-oxidizing bacterium from surface soil of a rice paddy field in Japan, and emended description of the genus Methylocystis (ex Whittenbury et al. 1970) Bowman et al. 1993.</title>
        <authorList>
            <person name="Kaise H."/>
            <person name="Sawadogo J.B."/>
            <person name="Alam M.S."/>
            <person name="Ueno C."/>
            <person name="Dianou D."/>
            <person name="Shinjo R."/>
            <person name="Asakawa S."/>
        </authorList>
    </citation>
    <scope>NUCLEOTIDE SEQUENCE</scope>
    <source>
        <strain evidence="16">LMG27198</strain>
    </source>
</reference>
<feature type="binding site" evidence="14">
    <location>
        <position position="616"/>
    </location>
    <ligand>
        <name>Fe cation</name>
        <dbReference type="ChEBI" id="CHEBI:24875"/>
    </ligand>
</feature>
<keyword evidence="8 15" id="KW-0560">Oxidoreductase</keyword>
<keyword evidence="17" id="KW-1185">Reference proteome</keyword>
<evidence type="ECO:0000256" key="9">
    <source>
        <dbReference type="ARBA" id="ARBA00037655"/>
    </source>
</evidence>
<name>A0A9W6LSF4_9HYPH</name>
<dbReference type="InterPro" id="IPR050867">
    <property type="entry name" value="NiFe/NiFeSe_hydrgnase_LSU"/>
</dbReference>
<keyword evidence="7 14" id="KW-0479">Metal-binding</keyword>
<comment type="cofactor">
    <cofactor evidence="1 14">
        <name>Ni(2+)</name>
        <dbReference type="ChEBI" id="CHEBI:49786"/>
    </cofactor>
</comment>
<comment type="function">
    <text evidence="9">This enzyme recycles the H(2) produced by nitrogenase to increase the production of ATP and to protect nitrogenase against inhibition or damage by O(2) under carbon- or phosphate-limited conditions.</text>
</comment>
<keyword evidence="14" id="KW-0408">Iron</keyword>
<comment type="similarity">
    <text evidence="3 15">Belongs to the [NiFe]/[NiFeSe] hydrogenase large subunit family.</text>
</comment>
<dbReference type="InterPro" id="IPR029014">
    <property type="entry name" value="NiFe-Hase_large"/>
</dbReference>
<feature type="binding site" evidence="14">
    <location>
        <position position="613"/>
    </location>
    <ligand>
        <name>Ni(2+)</name>
        <dbReference type="ChEBI" id="CHEBI:49786"/>
    </ligand>
</feature>
<dbReference type="PANTHER" id="PTHR42958">
    <property type="entry name" value="HYDROGENASE-2 LARGE CHAIN"/>
    <property type="match status" value="1"/>
</dbReference>
<comment type="catalytic activity">
    <reaction evidence="13">
        <text>H2 + A = AH2</text>
        <dbReference type="Rhea" id="RHEA:12116"/>
        <dbReference type="ChEBI" id="CHEBI:13193"/>
        <dbReference type="ChEBI" id="CHEBI:17499"/>
        <dbReference type="ChEBI" id="CHEBI:18276"/>
        <dbReference type="EC" id="1.12.99.6"/>
    </reaction>
</comment>
<evidence type="ECO:0000256" key="12">
    <source>
        <dbReference type="ARBA" id="ARBA00042683"/>
    </source>
</evidence>
<dbReference type="PROSITE" id="PS00508">
    <property type="entry name" value="NI_HGENASE_L_2"/>
    <property type="match status" value="1"/>
</dbReference>
<comment type="cofactor">
    <cofactor evidence="14">
        <name>Fe cation</name>
        <dbReference type="ChEBI" id="CHEBI:24875"/>
    </cofactor>
</comment>
<organism evidence="16 17">
    <name type="scientific">Methylocystis echinoides</name>
    <dbReference type="NCBI Taxonomy" id="29468"/>
    <lineage>
        <taxon>Bacteria</taxon>
        <taxon>Pseudomonadati</taxon>
        <taxon>Pseudomonadota</taxon>
        <taxon>Alphaproteobacteria</taxon>
        <taxon>Hyphomicrobiales</taxon>
        <taxon>Methylocystaceae</taxon>
        <taxon>Methylocystis</taxon>
    </lineage>
</organism>
<dbReference type="EC" id="1.12.99.6" evidence="5"/>
<evidence type="ECO:0000256" key="1">
    <source>
        <dbReference type="ARBA" id="ARBA00001967"/>
    </source>
</evidence>
<dbReference type="FunFam" id="1.10.645.10:FF:000002">
    <property type="entry name" value="Hydrogenase 2 large subunit"/>
    <property type="match status" value="1"/>
</dbReference>